<evidence type="ECO:0000256" key="4">
    <source>
        <dbReference type="SAM" id="MobiDB-lite"/>
    </source>
</evidence>
<evidence type="ECO:0000256" key="1">
    <source>
        <dbReference type="ARBA" id="ARBA00022737"/>
    </source>
</evidence>
<dbReference type="InterPro" id="IPR002110">
    <property type="entry name" value="Ankyrin_rpt"/>
</dbReference>
<dbReference type="PANTHER" id="PTHR24198:SF165">
    <property type="entry name" value="ANKYRIN REPEAT-CONTAINING PROTEIN-RELATED"/>
    <property type="match status" value="1"/>
</dbReference>
<dbReference type="PROSITE" id="PS50088">
    <property type="entry name" value="ANK_REPEAT"/>
    <property type="match status" value="6"/>
</dbReference>
<dbReference type="RefSeq" id="XP_038049666.1">
    <property type="nucleotide sequence ID" value="XM_038193738.1"/>
</dbReference>
<evidence type="ECO:0000313" key="6">
    <source>
        <dbReference type="Proteomes" id="UP000887568"/>
    </source>
</evidence>
<accession>A0A913ZF26</accession>
<feature type="compositionally biased region" description="Basic and acidic residues" evidence="4">
    <location>
        <begin position="883"/>
        <end position="892"/>
    </location>
</feature>
<dbReference type="OrthoDB" id="539213at2759"/>
<dbReference type="Pfam" id="PF00023">
    <property type="entry name" value="Ank"/>
    <property type="match status" value="4"/>
</dbReference>
<feature type="repeat" description="ANK" evidence="3">
    <location>
        <begin position="194"/>
        <end position="226"/>
    </location>
</feature>
<dbReference type="Gene3D" id="1.25.40.20">
    <property type="entry name" value="Ankyrin repeat-containing domain"/>
    <property type="match status" value="5"/>
</dbReference>
<dbReference type="GeneID" id="119723180"/>
<name>A0A913ZF26_PATMI</name>
<dbReference type="SUPFAM" id="SSF48403">
    <property type="entry name" value="Ankyrin repeat"/>
    <property type="match status" value="2"/>
</dbReference>
<dbReference type="EnsemblMetazoa" id="XM_038193738.1">
    <property type="protein sequence ID" value="XP_038049666.1"/>
    <property type="gene ID" value="LOC119723180"/>
</dbReference>
<dbReference type="AlphaFoldDB" id="A0A913ZF26"/>
<dbReference type="Proteomes" id="UP000887568">
    <property type="component" value="Unplaced"/>
</dbReference>
<evidence type="ECO:0000256" key="2">
    <source>
        <dbReference type="ARBA" id="ARBA00023043"/>
    </source>
</evidence>
<dbReference type="Pfam" id="PF12796">
    <property type="entry name" value="Ank_2"/>
    <property type="match status" value="3"/>
</dbReference>
<feature type="repeat" description="ANK" evidence="3">
    <location>
        <begin position="299"/>
        <end position="334"/>
    </location>
</feature>
<proteinExistence type="predicted"/>
<dbReference type="PANTHER" id="PTHR24198">
    <property type="entry name" value="ANKYRIN REPEAT AND PROTEIN KINASE DOMAIN-CONTAINING PROTEIN"/>
    <property type="match status" value="1"/>
</dbReference>
<dbReference type="OMA" id="FWRANLT"/>
<keyword evidence="6" id="KW-1185">Reference proteome</keyword>
<feature type="repeat" description="ANK" evidence="3">
    <location>
        <begin position="795"/>
        <end position="817"/>
    </location>
</feature>
<keyword evidence="2 3" id="KW-0040">ANK repeat</keyword>
<organism evidence="5 6">
    <name type="scientific">Patiria miniata</name>
    <name type="common">Bat star</name>
    <name type="synonym">Asterina miniata</name>
    <dbReference type="NCBI Taxonomy" id="46514"/>
    <lineage>
        <taxon>Eukaryota</taxon>
        <taxon>Metazoa</taxon>
        <taxon>Echinodermata</taxon>
        <taxon>Eleutherozoa</taxon>
        <taxon>Asterozoa</taxon>
        <taxon>Asteroidea</taxon>
        <taxon>Valvatacea</taxon>
        <taxon>Valvatida</taxon>
        <taxon>Asterinidae</taxon>
        <taxon>Patiria</taxon>
    </lineage>
</organism>
<dbReference type="InterPro" id="IPR036770">
    <property type="entry name" value="Ankyrin_rpt-contain_sf"/>
</dbReference>
<reference evidence="5" key="1">
    <citation type="submission" date="2022-11" db="UniProtKB">
        <authorList>
            <consortium name="EnsemblMetazoa"/>
        </authorList>
    </citation>
    <scope>IDENTIFICATION</scope>
</reference>
<feature type="region of interest" description="Disordered" evidence="4">
    <location>
        <begin position="868"/>
        <end position="903"/>
    </location>
</feature>
<keyword evidence="1" id="KW-0677">Repeat</keyword>
<feature type="repeat" description="ANK" evidence="3">
    <location>
        <begin position="706"/>
        <end position="738"/>
    </location>
</feature>
<dbReference type="SMART" id="SM00248">
    <property type="entry name" value="ANK"/>
    <property type="match status" value="13"/>
</dbReference>
<sequence length="1112" mass="124073">MINDAVVRKKPNIGVNLRRQVVCVHQKQKMSQDCSLRDPRDHFSPVGRFTLQHDLLMTIDSDNQTLSWTRMCSTGRLSVPDVCMTVVEQTTLEESNSGTFLYDAKSILSLWNIFWRANLTCHAHVNGDPKVKFDDLWHTAEQLSELLDCLFETECQNLALECCKFALRCGPVNLLQALFNNKLIDLHVNHTFDDGKSLLHYACLSSNVKAVAFLLSRGASLKIVDNAGQTPDQLCFCSYTRKELPSRYQTSLRMQKKQVASFEEKSHIFELVSDSESFEDLQIMLHTLEFDVNRDKDSLGNLLLHRAVRQGMSHLALVLNLVLVHQADVEATDNKGMTPLCIAAHLGDEFMVEVLMCVLGADPNAVCTLNHWTPLHFAAKKNILPVIECLVRRGADLNVEDMFGFRADDIAKKVGNLECQDVIENLRVQRCQKLSCLAKKGNLTPKVIFPSDIYTVDSEGLTLVMIAAKANRCDNLMVLLHNQKCPIDAQDPKFGQTALSLAAMLGKADAVQTLLRYDAHPGIGDIHGMLPLHHACLRGHVLCVQMIVNVSKGLTGLLEAMKYSDNPEICSIIQEATHRRQRNLVNPSLFECAMNGDADRLYSTLEEGDQVNPLTGTGDWPMYMAVGNRYIKVMQLLLANGGDFWSQHQTTGSTVLHIACSRGLYDIVSYLLWFSATTRKGCSPIETGDGYHCENEQLNIDAVNHLGFTALQVASTKGFSRIVKLLLSHGASSALVDSQGQLYKCCEFEGVQVLIEHHQRRRAEQIAAYIKGTRGVHQLIKVWQAKFDHNLRSRSGDTPLMVACLYGKVEAVKFLLRSAIQFVGKTDMSVQRRGGQNDCFVDSGAYDGAHPGCYSSPDRSLQTVDEYSAEMDTRSSVSNLSDQDDRSHESMKKQYNTHPSNLKGFSSSIDLHSKHVRRQTQFTKSCGFDSESLDDSENEAYAGTFNKHTDKSTVLYSQRAFSSSDIHSLQSANELSHKDQVSSRHGSLQTSSSRLFQGTHVNHLCAINIRDGCSAMHRAVECINERRGLEILLLLMDKDSSIINIQNVQGLSALHLAAKLEKAKIVKTLLSVQCINPNLRSSNGKLAEDMTRSKQIGHLIRDARQKLKEQSF</sequence>
<feature type="repeat" description="ANK" evidence="3">
    <location>
        <begin position="370"/>
        <end position="402"/>
    </location>
</feature>
<feature type="repeat" description="ANK" evidence="3">
    <location>
        <begin position="494"/>
        <end position="526"/>
    </location>
</feature>
<evidence type="ECO:0000313" key="5">
    <source>
        <dbReference type="EnsemblMetazoa" id="XP_038049666.1"/>
    </source>
</evidence>
<feature type="compositionally biased region" description="Polar residues" evidence="4">
    <location>
        <begin position="893"/>
        <end position="903"/>
    </location>
</feature>
<evidence type="ECO:0000256" key="3">
    <source>
        <dbReference type="PROSITE-ProRule" id="PRU00023"/>
    </source>
</evidence>
<dbReference type="PROSITE" id="PS50297">
    <property type="entry name" value="ANK_REP_REGION"/>
    <property type="match status" value="4"/>
</dbReference>
<protein>
    <submittedName>
        <fullName evidence="5">Uncharacterized protein</fullName>
    </submittedName>
</protein>